<dbReference type="Proteomes" id="UP000652198">
    <property type="component" value="Unassembled WGS sequence"/>
</dbReference>
<name>A0ABX2BRF3_9BURK</name>
<gene>
    <name evidence="1" type="ORF">GNZ12_12550</name>
</gene>
<comment type="caution">
    <text evidence="1">The sequence shown here is derived from an EMBL/GenBank/DDBJ whole genome shotgun (WGS) entry which is preliminary data.</text>
</comment>
<dbReference type="EMBL" id="WOEY01000051">
    <property type="protein sequence ID" value="NPT42132.1"/>
    <property type="molecule type" value="Genomic_DNA"/>
</dbReference>
<sequence length="208" mass="24011">MSTNFPDIKARTRMLIESMVRADRRYKELEEITRIPAATWRGFWNRETYPSGPMIEALSRQWPTYAFWLSTGITDVDAGHTAPGAAEEFVQETLADVNLNANDYFRFQLDQIPRRYKTTRLDLAGLDEAMLREEAGEFVGGIPNPRARERVGTPAPIDISVLDEPEDPEYAEKLVSAKALLNEHKERLYREQMADLREKKRKHTRSKP</sequence>
<keyword evidence="2" id="KW-1185">Reference proteome</keyword>
<protein>
    <recommendedName>
        <fullName evidence="3">Bacteriophage CI repressor helix-turn-helix domain-containing protein</fullName>
    </recommendedName>
</protein>
<evidence type="ECO:0000313" key="2">
    <source>
        <dbReference type="Proteomes" id="UP000652198"/>
    </source>
</evidence>
<proteinExistence type="predicted"/>
<dbReference type="RefSeq" id="WP_172310639.1">
    <property type="nucleotide sequence ID" value="NZ_WOEY01000051.1"/>
</dbReference>
<accession>A0ABX2BRF3</accession>
<reference evidence="1 2" key="1">
    <citation type="submission" date="2019-11" db="EMBL/GenBank/DDBJ databases">
        <title>Metabolism of dissolved organic matter in forest soils.</title>
        <authorList>
            <person name="Cyle K.T."/>
            <person name="Wilhelm R.C."/>
            <person name="Martinez C.E."/>
        </authorList>
    </citation>
    <scope>NUCLEOTIDE SEQUENCE [LARGE SCALE GENOMIC DNA]</scope>
    <source>
        <strain evidence="1 2">1N</strain>
    </source>
</reference>
<organism evidence="1 2">
    <name type="scientific">Paraburkholderia solitsugae</name>
    <dbReference type="NCBI Taxonomy" id="2675748"/>
    <lineage>
        <taxon>Bacteria</taxon>
        <taxon>Pseudomonadati</taxon>
        <taxon>Pseudomonadota</taxon>
        <taxon>Betaproteobacteria</taxon>
        <taxon>Burkholderiales</taxon>
        <taxon>Burkholderiaceae</taxon>
        <taxon>Paraburkholderia</taxon>
    </lineage>
</organism>
<evidence type="ECO:0000313" key="1">
    <source>
        <dbReference type="EMBL" id="NPT42132.1"/>
    </source>
</evidence>
<evidence type="ECO:0008006" key="3">
    <source>
        <dbReference type="Google" id="ProtNLM"/>
    </source>
</evidence>